<dbReference type="SUPFAM" id="SSF51735">
    <property type="entry name" value="NAD(P)-binding Rossmann-fold domains"/>
    <property type="match status" value="1"/>
</dbReference>
<protein>
    <submittedName>
        <fullName evidence="8">Zinc-binding alcohol dehydrogenase</fullName>
    </submittedName>
</protein>
<accession>A0A5D4SJI9</accession>
<evidence type="ECO:0000256" key="5">
    <source>
        <dbReference type="ARBA" id="ARBA00023002"/>
    </source>
</evidence>
<dbReference type="EMBL" id="VTES01000004">
    <property type="protein sequence ID" value="TYS63320.1"/>
    <property type="molecule type" value="Genomic_DNA"/>
</dbReference>
<dbReference type="PANTHER" id="PTHR43350">
    <property type="entry name" value="NAD-DEPENDENT ALCOHOL DEHYDROGENASE"/>
    <property type="match status" value="1"/>
</dbReference>
<evidence type="ECO:0000313" key="9">
    <source>
        <dbReference type="Proteomes" id="UP000323732"/>
    </source>
</evidence>
<gene>
    <name evidence="8" type="ORF">FZD47_16915</name>
</gene>
<dbReference type="InterPro" id="IPR036291">
    <property type="entry name" value="NAD(P)-bd_dom_sf"/>
</dbReference>
<evidence type="ECO:0000313" key="8">
    <source>
        <dbReference type="EMBL" id="TYS63320.1"/>
    </source>
</evidence>
<organism evidence="8 9">
    <name type="scientific">Bacillus infantis</name>
    <dbReference type="NCBI Taxonomy" id="324767"/>
    <lineage>
        <taxon>Bacteria</taxon>
        <taxon>Bacillati</taxon>
        <taxon>Bacillota</taxon>
        <taxon>Bacilli</taxon>
        <taxon>Bacillales</taxon>
        <taxon>Bacillaceae</taxon>
        <taxon>Bacillus</taxon>
    </lineage>
</organism>
<evidence type="ECO:0000256" key="2">
    <source>
        <dbReference type="ARBA" id="ARBA00008072"/>
    </source>
</evidence>
<proteinExistence type="inferred from homology"/>
<comment type="similarity">
    <text evidence="2">Belongs to the zinc-containing alcohol dehydrogenase family.</text>
</comment>
<dbReference type="Pfam" id="PF08240">
    <property type="entry name" value="ADH_N"/>
    <property type="match status" value="1"/>
</dbReference>
<dbReference type="PANTHER" id="PTHR43350:SF19">
    <property type="entry name" value="D-GULOSIDE 3-DEHYDROGENASE"/>
    <property type="match status" value="1"/>
</dbReference>
<dbReference type="InterPro" id="IPR011032">
    <property type="entry name" value="GroES-like_sf"/>
</dbReference>
<dbReference type="Proteomes" id="UP000323732">
    <property type="component" value="Unassembled WGS sequence"/>
</dbReference>
<dbReference type="RefSeq" id="WP_101547571.1">
    <property type="nucleotide sequence ID" value="NZ_VTES01000004.1"/>
</dbReference>
<evidence type="ECO:0000259" key="6">
    <source>
        <dbReference type="Pfam" id="PF00107"/>
    </source>
</evidence>
<evidence type="ECO:0000256" key="3">
    <source>
        <dbReference type="ARBA" id="ARBA00022723"/>
    </source>
</evidence>
<dbReference type="InterPro" id="IPR013149">
    <property type="entry name" value="ADH-like_C"/>
</dbReference>
<comment type="cofactor">
    <cofactor evidence="1">
        <name>Zn(2+)</name>
        <dbReference type="ChEBI" id="CHEBI:29105"/>
    </cofactor>
</comment>
<dbReference type="InterPro" id="IPR013154">
    <property type="entry name" value="ADH-like_N"/>
</dbReference>
<dbReference type="Gene3D" id="3.40.50.720">
    <property type="entry name" value="NAD(P)-binding Rossmann-like Domain"/>
    <property type="match status" value="1"/>
</dbReference>
<keyword evidence="4" id="KW-0862">Zinc</keyword>
<feature type="domain" description="Alcohol dehydrogenase-like C-terminal" evidence="6">
    <location>
        <begin position="145"/>
        <end position="264"/>
    </location>
</feature>
<sequence length="335" mass="37028">MKRIVARNKRVEVIEEAMPSIETKPSYVLIKTLYSVISPGTELTILSNSEDKPVHLGYSAVGEVVECGEEITSMKKGDLVACYGAPYVHHDEYLLVPKTLCASVPETVDPKEAALGGLGAIAIHALRIAGLQFGETAVIVGLGVLGQLIAQIAHAAAYNVIAYDLQESRVEMLQQENIKAYRSVDEMEGAIQAETDGRGADAVLLCTGGKHSPLTHECLKWIRVKGKAVIVGDIEPDFPRSLMFAKEAQLLISRAGGPGRYDAVYEREAIDYPYEYVRWTEGRNIQEYIRLVHERRINVQPFISKVIEADHAPGEFEKLLDKNSTTLTALIRYYQ</sequence>
<dbReference type="AlphaFoldDB" id="A0A5D4SJI9"/>
<feature type="domain" description="Alcohol dehydrogenase-like N-terminal" evidence="7">
    <location>
        <begin position="25"/>
        <end position="95"/>
    </location>
</feature>
<dbReference type="CDD" id="cd08255">
    <property type="entry name" value="2-desacetyl-2-hydroxyethyl_bacteriochlorophyllide_like"/>
    <property type="match status" value="1"/>
</dbReference>
<name>A0A5D4SJI9_9BACI</name>
<evidence type="ECO:0000256" key="4">
    <source>
        <dbReference type="ARBA" id="ARBA00022833"/>
    </source>
</evidence>
<dbReference type="Pfam" id="PF00107">
    <property type="entry name" value="ADH_zinc_N"/>
    <property type="match status" value="1"/>
</dbReference>
<dbReference type="GO" id="GO:0046872">
    <property type="term" value="F:metal ion binding"/>
    <property type="evidence" value="ECO:0007669"/>
    <property type="project" value="UniProtKB-KW"/>
</dbReference>
<dbReference type="GO" id="GO:0016491">
    <property type="term" value="F:oxidoreductase activity"/>
    <property type="evidence" value="ECO:0007669"/>
    <property type="project" value="UniProtKB-KW"/>
</dbReference>
<keyword evidence="3" id="KW-0479">Metal-binding</keyword>
<comment type="caution">
    <text evidence="8">The sequence shown here is derived from an EMBL/GenBank/DDBJ whole genome shotgun (WGS) entry which is preliminary data.</text>
</comment>
<keyword evidence="5" id="KW-0560">Oxidoreductase</keyword>
<dbReference type="Gene3D" id="3.90.180.10">
    <property type="entry name" value="Medium-chain alcohol dehydrogenases, catalytic domain"/>
    <property type="match status" value="2"/>
</dbReference>
<evidence type="ECO:0000256" key="1">
    <source>
        <dbReference type="ARBA" id="ARBA00001947"/>
    </source>
</evidence>
<dbReference type="SUPFAM" id="SSF50129">
    <property type="entry name" value="GroES-like"/>
    <property type="match status" value="1"/>
</dbReference>
<evidence type="ECO:0000259" key="7">
    <source>
        <dbReference type="Pfam" id="PF08240"/>
    </source>
</evidence>
<reference evidence="8 9" key="1">
    <citation type="submission" date="2019-08" db="EMBL/GenBank/DDBJ databases">
        <title>Bacillus genomes from the desert of Cuatro Cienegas, Coahuila.</title>
        <authorList>
            <person name="Olmedo-Alvarez G."/>
        </authorList>
    </citation>
    <scope>NUCLEOTIDE SEQUENCE [LARGE SCALE GENOMIC DNA]</scope>
    <source>
        <strain evidence="8 9">CH37_1T</strain>
    </source>
</reference>